<dbReference type="Pfam" id="PF05336">
    <property type="entry name" value="rhaM"/>
    <property type="match status" value="1"/>
</dbReference>
<evidence type="ECO:0000256" key="1">
    <source>
        <dbReference type="SAM" id="MobiDB-lite"/>
    </source>
</evidence>
<dbReference type="EMBL" id="CP002666">
    <property type="protein sequence ID" value="AEE47423.1"/>
    <property type="molecule type" value="Genomic_DNA"/>
</dbReference>
<dbReference type="SUPFAM" id="SSF54909">
    <property type="entry name" value="Dimeric alpha+beta barrel"/>
    <property type="match status" value="1"/>
</dbReference>
<evidence type="ECO:0000313" key="3">
    <source>
        <dbReference type="Proteomes" id="UP000008460"/>
    </source>
</evidence>
<dbReference type="InterPro" id="IPR011008">
    <property type="entry name" value="Dimeric_a/b-barrel"/>
</dbReference>
<dbReference type="PANTHER" id="PTHR34389">
    <property type="entry name" value="L-RHAMNOSE MUTAROTASE"/>
    <property type="match status" value="1"/>
</dbReference>
<dbReference type="Proteomes" id="UP000008460">
    <property type="component" value="Chromosome"/>
</dbReference>
<keyword evidence="3" id="KW-1185">Reference proteome</keyword>
<reference evidence="2 3" key="1">
    <citation type="submission" date="2011-04" db="EMBL/GenBank/DDBJ databases">
        <title>Complete sequence of Cellulomonas fimi ATCC 484.</title>
        <authorList>
            <consortium name="US DOE Joint Genome Institute"/>
            <person name="Lucas S."/>
            <person name="Han J."/>
            <person name="Lapidus A."/>
            <person name="Cheng J.-F."/>
            <person name="Goodwin L."/>
            <person name="Pitluck S."/>
            <person name="Peters L."/>
            <person name="Chertkov O."/>
            <person name="Detter J.C."/>
            <person name="Han C."/>
            <person name="Tapia R."/>
            <person name="Land M."/>
            <person name="Hauser L."/>
            <person name="Kyrpides N."/>
            <person name="Ivanova N."/>
            <person name="Ovchinnikova G."/>
            <person name="Pagani I."/>
            <person name="Mead D."/>
            <person name="Brumm P."/>
            <person name="Woyke T."/>
        </authorList>
    </citation>
    <scope>NUCLEOTIDE SEQUENCE [LARGE SCALE GENOMIC DNA]</scope>
    <source>
        <strain evidence="3">ATCC 484 / DSM 20113 / JCM 1341 / NBRC 15513 / NCIMB 8980 / NCTC 7547</strain>
    </source>
</reference>
<accession>F4H154</accession>
<dbReference type="InterPro" id="IPR008000">
    <property type="entry name" value="Rham/fucose_mutarotase"/>
</dbReference>
<dbReference type="eggNOG" id="COG3254">
    <property type="taxonomic scope" value="Bacteria"/>
</dbReference>
<dbReference type="GO" id="GO:0019301">
    <property type="term" value="P:rhamnose catabolic process"/>
    <property type="evidence" value="ECO:0007669"/>
    <property type="project" value="TreeGrafter"/>
</dbReference>
<dbReference type="KEGG" id="cfi:Celf_3309"/>
<sequence length="175" mass="18906">MTRVCFVSRVRPDRLDEYRARHAAVWPEMLEALRDTGWRDYALYLSPDGLLVGHLETDDYAAAQEAMTRTAVNPRWQAEMAEFFVADGNPDEGFQVLDEVFHLEDQLRAAGLPTEPATSAPGRTTATPGRATAAPGRTAATSGRAAATPDPADGAPDDAAPRPTTTDPARLEDLA</sequence>
<dbReference type="Gene3D" id="3.30.70.100">
    <property type="match status" value="1"/>
</dbReference>
<dbReference type="STRING" id="590998.Celf_3309"/>
<feature type="compositionally biased region" description="Low complexity" evidence="1">
    <location>
        <begin position="120"/>
        <end position="168"/>
    </location>
</feature>
<proteinExistence type="predicted"/>
<dbReference type="GO" id="GO:0016857">
    <property type="term" value="F:racemase and epimerase activity, acting on carbohydrates and derivatives"/>
    <property type="evidence" value="ECO:0007669"/>
    <property type="project" value="InterPro"/>
</dbReference>
<organism evidence="2 3">
    <name type="scientific">Cellulomonas fimi (strain ATCC 484 / DSM 20113 / JCM 1341 / CCUG 24087 / LMG 16345 / NBRC 15513 / NCIMB 8980 / NCTC 7547 / NRS-133)</name>
    <dbReference type="NCBI Taxonomy" id="590998"/>
    <lineage>
        <taxon>Bacteria</taxon>
        <taxon>Bacillati</taxon>
        <taxon>Actinomycetota</taxon>
        <taxon>Actinomycetes</taxon>
        <taxon>Micrococcales</taxon>
        <taxon>Cellulomonadaceae</taxon>
        <taxon>Cellulomonas</taxon>
    </lineage>
</organism>
<evidence type="ECO:0000313" key="2">
    <source>
        <dbReference type="EMBL" id="AEE47423.1"/>
    </source>
</evidence>
<dbReference type="RefSeq" id="WP_013772447.1">
    <property type="nucleotide sequence ID" value="NC_015514.1"/>
</dbReference>
<dbReference type="HOGENOM" id="CLU_100689_3_0_11"/>
<dbReference type="PANTHER" id="PTHR34389:SF2">
    <property type="entry name" value="L-RHAMNOSE MUTAROTASE"/>
    <property type="match status" value="1"/>
</dbReference>
<name>F4H154_CELFA</name>
<protein>
    <recommendedName>
        <fullName evidence="4">L-rhamnose mutarotase</fullName>
    </recommendedName>
</protein>
<dbReference type="AlphaFoldDB" id="F4H154"/>
<evidence type="ECO:0008006" key="4">
    <source>
        <dbReference type="Google" id="ProtNLM"/>
    </source>
</evidence>
<feature type="region of interest" description="Disordered" evidence="1">
    <location>
        <begin position="112"/>
        <end position="175"/>
    </location>
</feature>
<gene>
    <name evidence="2" type="ordered locus">Celf_3309</name>
</gene>